<name>A0A1I7SQY3_BURXY</name>
<dbReference type="AlphaFoldDB" id="A0A1I7SQY3"/>
<dbReference type="Proteomes" id="UP000095284">
    <property type="component" value="Unplaced"/>
</dbReference>
<reference evidence="5" key="1">
    <citation type="submission" date="2016-11" db="UniProtKB">
        <authorList>
            <consortium name="WormBaseParasite"/>
        </authorList>
    </citation>
    <scope>IDENTIFICATION</scope>
</reference>
<evidence type="ECO:0000313" key="3">
    <source>
        <dbReference type="Proteomes" id="UP000095284"/>
    </source>
</evidence>
<dbReference type="EMBL" id="CAJFCV020000003">
    <property type="protein sequence ID" value="CAG9110559.1"/>
    <property type="molecule type" value="Genomic_DNA"/>
</dbReference>
<feature type="signal peptide" evidence="1">
    <location>
        <begin position="1"/>
        <end position="20"/>
    </location>
</feature>
<gene>
    <name evidence="2" type="ORF">BXYJ_LOCUS7481</name>
</gene>
<dbReference type="Proteomes" id="UP000582659">
    <property type="component" value="Unassembled WGS sequence"/>
</dbReference>
<proteinExistence type="predicted"/>
<reference evidence="2" key="2">
    <citation type="submission" date="2020-09" db="EMBL/GenBank/DDBJ databases">
        <authorList>
            <person name="Kikuchi T."/>
        </authorList>
    </citation>
    <scope>NUCLEOTIDE SEQUENCE</scope>
    <source>
        <strain evidence="2">Ka4C1</strain>
    </source>
</reference>
<keyword evidence="4" id="KW-1185">Reference proteome</keyword>
<protein>
    <submittedName>
        <fullName evidence="2">(pine wood nematode) hypothetical protein</fullName>
    </submittedName>
</protein>
<dbReference type="WBParaSite" id="BXY_1544700.1">
    <property type="protein sequence ID" value="BXY_1544700.1"/>
    <property type="gene ID" value="BXY_1544700"/>
</dbReference>
<evidence type="ECO:0000313" key="2">
    <source>
        <dbReference type="EMBL" id="CAD5222513.1"/>
    </source>
</evidence>
<evidence type="ECO:0000313" key="4">
    <source>
        <dbReference type="Proteomes" id="UP000659654"/>
    </source>
</evidence>
<dbReference type="EMBL" id="CAJFDI010000003">
    <property type="protein sequence ID" value="CAD5222513.1"/>
    <property type="molecule type" value="Genomic_DNA"/>
</dbReference>
<evidence type="ECO:0000313" key="5">
    <source>
        <dbReference type="WBParaSite" id="BXY_1544700.1"/>
    </source>
</evidence>
<organism evidence="3 5">
    <name type="scientific">Bursaphelenchus xylophilus</name>
    <name type="common">Pinewood nematode worm</name>
    <name type="synonym">Aphelenchoides xylophilus</name>
    <dbReference type="NCBI Taxonomy" id="6326"/>
    <lineage>
        <taxon>Eukaryota</taxon>
        <taxon>Metazoa</taxon>
        <taxon>Ecdysozoa</taxon>
        <taxon>Nematoda</taxon>
        <taxon>Chromadorea</taxon>
        <taxon>Rhabditida</taxon>
        <taxon>Tylenchina</taxon>
        <taxon>Tylenchomorpha</taxon>
        <taxon>Aphelenchoidea</taxon>
        <taxon>Aphelenchoididae</taxon>
        <taxon>Bursaphelenchus</taxon>
    </lineage>
</organism>
<dbReference type="Proteomes" id="UP000659654">
    <property type="component" value="Unassembled WGS sequence"/>
</dbReference>
<keyword evidence="1" id="KW-0732">Signal</keyword>
<evidence type="ECO:0000256" key="1">
    <source>
        <dbReference type="SAM" id="SignalP"/>
    </source>
</evidence>
<dbReference type="OrthoDB" id="5843096at2759"/>
<feature type="chain" id="PRO_5035360209" evidence="1">
    <location>
        <begin position="21"/>
        <end position="107"/>
    </location>
</feature>
<sequence>MGRQMHVWTVLGLCLASVMAIPFKRAPMYGCKSGHCSMLVSVLRDPRMVPNWNTDAWNKAITQLHAYQQLFSNEDDIEDPEESSRRRRRSLPELELPPRFIPIIKNF</sequence>
<accession>A0A1I7SQY3</accession>